<protein>
    <recommendedName>
        <fullName evidence="3">RRM domain-containing protein</fullName>
    </recommendedName>
</protein>
<dbReference type="PANTHER" id="PTHR48034">
    <property type="entry name" value="TRANSFORMER-2 SEX-DETERMINING PROTEIN-RELATED"/>
    <property type="match status" value="1"/>
</dbReference>
<dbReference type="CDD" id="cd00590">
    <property type="entry name" value="RRM_SF"/>
    <property type="match status" value="1"/>
</dbReference>
<dbReference type="SUPFAM" id="SSF54928">
    <property type="entry name" value="RNA-binding domain, RBD"/>
    <property type="match status" value="1"/>
</dbReference>
<reference evidence="4" key="1">
    <citation type="submission" date="2022-08" db="EMBL/GenBank/DDBJ databases">
        <authorList>
            <person name="Marques A."/>
        </authorList>
    </citation>
    <scope>NUCLEOTIDE SEQUENCE</scope>
    <source>
        <strain evidence="4">RhyPub2mFocal</strain>
        <tissue evidence="4">Leaves</tissue>
    </source>
</reference>
<dbReference type="EMBL" id="JAMFTS010000001">
    <property type="protein sequence ID" value="KAJ4803361.1"/>
    <property type="molecule type" value="Genomic_DNA"/>
</dbReference>
<keyword evidence="5" id="KW-1185">Reference proteome</keyword>
<evidence type="ECO:0000256" key="2">
    <source>
        <dbReference type="SAM" id="MobiDB-lite"/>
    </source>
</evidence>
<gene>
    <name evidence="4" type="ORF">LUZ62_015927</name>
</gene>
<comment type="caution">
    <text evidence="4">The sequence shown here is derived from an EMBL/GenBank/DDBJ whole genome shotgun (WGS) entry which is preliminary data.</text>
</comment>
<dbReference type="GO" id="GO:0003723">
    <property type="term" value="F:RNA binding"/>
    <property type="evidence" value="ECO:0007669"/>
    <property type="project" value="UniProtKB-UniRule"/>
</dbReference>
<feature type="compositionally biased region" description="Basic and acidic residues" evidence="2">
    <location>
        <begin position="214"/>
        <end position="224"/>
    </location>
</feature>
<dbReference type="Gene3D" id="3.30.70.330">
    <property type="match status" value="1"/>
</dbReference>
<proteinExistence type="predicted"/>
<evidence type="ECO:0000259" key="3">
    <source>
        <dbReference type="PROSITE" id="PS50102"/>
    </source>
</evidence>
<evidence type="ECO:0000313" key="5">
    <source>
        <dbReference type="Proteomes" id="UP001140206"/>
    </source>
</evidence>
<evidence type="ECO:0000313" key="4">
    <source>
        <dbReference type="EMBL" id="KAJ4803361.1"/>
    </source>
</evidence>
<sequence length="241" mass="28370">MSRRRRSSSRSSEEERRGREGNHRRGASNANAYGDRGHSLLIRNLPLDTEPYDLREAFRRFGLISDVHLPRDRRTGELRGFAYVEFVQAQAASEAQSYMNRQMFRGNYITVAHANTSRHSRAEMRSSARNRYGSYRSYHGLRSRSSRYQDRNSRYGSYRSYHGLRSRSRSRSYSRSRSPRYRDGHSRSYSPAPRRRENSFSQRFSRSPGKRSHERSPRHADRVPHRGSRSRSSDFSPARKK</sequence>
<dbReference type="AlphaFoldDB" id="A0AAV8GHN1"/>
<name>A0AAV8GHN1_9POAL</name>
<keyword evidence="1" id="KW-0694">RNA-binding</keyword>
<dbReference type="Pfam" id="PF00076">
    <property type="entry name" value="RRM_1"/>
    <property type="match status" value="1"/>
</dbReference>
<feature type="region of interest" description="Disordered" evidence="2">
    <location>
        <begin position="116"/>
        <end position="241"/>
    </location>
</feature>
<dbReference type="InterPro" id="IPR012677">
    <property type="entry name" value="Nucleotide-bd_a/b_plait_sf"/>
</dbReference>
<dbReference type="InterPro" id="IPR035979">
    <property type="entry name" value="RBD_domain_sf"/>
</dbReference>
<dbReference type="SMART" id="SM00360">
    <property type="entry name" value="RRM"/>
    <property type="match status" value="1"/>
</dbReference>
<organism evidence="4 5">
    <name type="scientific">Rhynchospora pubera</name>
    <dbReference type="NCBI Taxonomy" id="906938"/>
    <lineage>
        <taxon>Eukaryota</taxon>
        <taxon>Viridiplantae</taxon>
        <taxon>Streptophyta</taxon>
        <taxon>Embryophyta</taxon>
        <taxon>Tracheophyta</taxon>
        <taxon>Spermatophyta</taxon>
        <taxon>Magnoliopsida</taxon>
        <taxon>Liliopsida</taxon>
        <taxon>Poales</taxon>
        <taxon>Cyperaceae</taxon>
        <taxon>Cyperoideae</taxon>
        <taxon>Rhynchosporeae</taxon>
        <taxon>Rhynchospora</taxon>
    </lineage>
</organism>
<feature type="domain" description="RRM" evidence="3">
    <location>
        <begin position="38"/>
        <end position="116"/>
    </location>
</feature>
<dbReference type="Proteomes" id="UP001140206">
    <property type="component" value="Chromosome 1"/>
</dbReference>
<feature type="compositionally biased region" description="Basic and acidic residues" evidence="2">
    <location>
        <begin position="11"/>
        <end position="23"/>
    </location>
</feature>
<dbReference type="PROSITE" id="PS50102">
    <property type="entry name" value="RRM"/>
    <property type="match status" value="1"/>
</dbReference>
<feature type="region of interest" description="Disordered" evidence="2">
    <location>
        <begin position="1"/>
        <end position="34"/>
    </location>
</feature>
<accession>A0AAV8GHN1</accession>
<feature type="compositionally biased region" description="Basic residues" evidence="2">
    <location>
        <begin position="162"/>
        <end position="179"/>
    </location>
</feature>
<dbReference type="InterPro" id="IPR050441">
    <property type="entry name" value="RBM"/>
</dbReference>
<evidence type="ECO:0000256" key="1">
    <source>
        <dbReference type="PROSITE-ProRule" id="PRU00176"/>
    </source>
</evidence>
<dbReference type="InterPro" id="IPR000504">
    <property type="entry name" value="RRM_dom"/>
</dbReference>